<evidence type="ECO:0000259" key="3">
    <source>
        <dbReference type="Pfam" id="PF00501"/>
    </source>
</evidence>
<dbReference type="PANTHER" id="PTHR43201">
    <property type="entry name" value="ACYL-COA SYNTHETASE"/>
    <property type="match status" value="1"/>
</dbReference>
<dbReference type="GO" id="GO:0006631">
    <property type="term" value="P:fatty acid metabolic process"/>
    <property type="evidence" value="ECO:0007669"/>
    <property type="project" value="TreeGrafter"/>
</dbReference>
<gene>
    <name evidence="4" type="ORF">METZ01_LOCUS211228</name>
</gene>
<reference evidence="4" key="1">
    <citation type="submission" date="2018-05" db="EMBL/GenBank/DDBJ databases">
        <authorList>
            <person name="Lanie J.A."/>
            <person name="Ng W.-L."/>
            <person name="Kazmierczak K.M."/>
            <person name="Andrzejewski T.M."/>
            <person name="Davidsen T.M."/>
            <person name="Wayne K.J."/>
            <person name="Tettelin H."/>
            <person name="Glass J.I."/>
            <person name="Rusch D."/>
            <person name="Podicherti R."/>
            <person name="Tsui H.-C.T."/>
            <person name="Winkler M.E."/>
        </authorList>
    </citation>
    <scope>NUCLEOTIDE SEQUENCE</scope>
</reference>
<evidence type="ECO:0000256" key="2">
    <source>
        <dbReference type="ARBA" id="ARBA00022598"/>
    </source>
</evidence>
<comment type="similarity">
    <text evidence="1">Belongs to the ATP-dependent AMP-binding enzyme family.</text>
</comment>
<dbReference type="EMBL" id="UINC01048168">
    <property type="protein sequence ID" value="SVB58374.1"/>
    <property type="molecule type" value="Genomic_DNA"/>
</dbReference>
<accession>A0A382F7S6</accession>
<name>A0A382F7S6_9ZZZZ</name>
<protein>
    <recommendedName>
        <fullName evidence="3">AMP-dependent synthetase/ligase domain-containing protein</fullName>
    </recommendedName>
</protein>
<evidence type="ECO:0000256" key="1">
    <source>
        <dbReference type="ARBA" id="ARBA00006432"/>
    </source>
</evidence>
<dbReference type="InterPro" id="IPR042099">
    <property type="entry name" value="ANL_N_sf"/>
</dbReference>
<keyword evidence="2" id="KW-0436">Ligase</keyword>
<feature type="non-terminal residue" evidence="4">
    <location>
        <position position="311"/>
    </location>
</feature>
<organism evidence="4">
    <name type="scientific">marine metagenome</name>
    <dbReference type="NCBI Taxonomy" id="408172"/>
    <lineage>
        <taxon>unclassified sequences</taxon>
        <taxon>metagenomes</taxon>
        <taxon>ecological metagenomes</taxon>
    </lineage>
</organism>
<dbReference type="SUPFAM" id="SSF56801">
    <property type="entry name" value="Acetyl-CoA synthetase-like"/>
    <property type="match status" value="1"/>
</dbReference>
<proteinExistence type="inferred from homology"/>
<dbReference type="AlphaFoldDB" id="A0A382F7S6"/>
<sequence length="311" mass="33654">MARGSVTCDDSYLLLGPSRASTFADSLDQAAEQWGHAALAFPEERATYPDLASRADHLARGLIALGVEANEKVGILLSQGVDYFAFVFAIAKIGALSVPLNPRFKAKELRYVISNSDMAVLVASDSLLEMPDVLAVLEETLPSLAPAEGPELALEEAPLLRRVVISGETSRDYVVDLSTLLDIAGTVPDEVVLYRRASVAIRDTAIIMYTSGTTADPKGVMLPHEALVRHGFTIAQTRFELTKDDRVWSALPLHHIGGMAFFFTCLAAGATYCHTANFDPGRAIEQLQREGCTIAIPAFETIWLAVLNHPD</sequence>
<dbReference type="Pfam" id="PF00501">
    <property type="entry name" value="AMP-binding"/>
    <property type="match status" value="1"/>
</dbReference>
<dbReference type="GO" id="GO:0031956">
    <property type="term" value="F:medium-chain fatty acid-CoA ligase activity"/>
    <property type="evidence" value="ECO:0007669"/>
    <property type="project" value="TreeGrafter"/>
</dbReference>
<dbReference type="Gene3D" id="3.40.50.12780">
    <property type="entry name" value="N-terminal domain of ligase-like"/>
    <property type="match status" value="1"/>
</dbReference>
<dbReference type="PANTHER" id="PTHR43201:SF5">
    <property type="entry name" value="MEDIUM-CHAIN ACYL-COA LIGASE ACSF2, MITOCHONDRIAL"/>
    <property type="match status" value="1"/>
</dbReference>
<evidence type="ECO:0000313" key="4">
    <source>
        <dbReference type="EMBL" id="SVB58374.1"/>
    </source>
</evidence>
<feature type="domain" description="AMP-dependent synthetase/ligase" evidence="3">
    <location>
        <begin position="29"/>
        <end position="309"/>
    </location>
</feature>
<dbReference type="InterPro" id="IPR000873">
    <property type="entry name" value="AMP-dep_synth/lig_dom"/>
</dbReference>